<dbReference type="EMBL" id="JAWQEG010000885">
    <property type="protein sequence ID" value="KAK3884401.1"/>
    <property type="molecule type" value="Genomic_DNA"/>
</dbReference>
<organism evidence="2 3">
    <name type="scientific">Petrolisthes cinctipes</name>
    <name type="common">Flat porcelain crab</name>
    <dbReference type="NCBI Taxonomy" id="88211"/>
    <lineage>
        <taxon>Eukaryota</taxon>
        <taxon>Metazoa</taxon>
        <taxon>Ecdysozoa</taxon>
        <taxon>Arthropoda</taxon>
        <taxon>Crustacea</taxon>
        <taxon>Multicrustacea</taxon>
        <taxon>Malacostraca</taxon>
        <taxon>Eumalacostraca</taxon>
        <taxon>Eucarida</taxon>
        <taxon>Decapoda</taxon>
        <taxon>Pleocyemata</taxon>
        <taxon>Anomura</taxon>
        <taxon>Galatheoidea</taxon>
        <taxon>Porcellanidae</taxon>
        <taxon>Petrolisthes</taxon>
    </lineage>
</organism>
<proteinExistence type="predicted"/>
<reference evidence="2" key="1">
    <citation type="submission" date="2023-10" db="EMBL/GenBank/DDBJ databases">
        <title>Genome assemblies of two species of porcelain crab, Petrolisthes cinctipes and Petrolisthes manimaculis (Anomura: Porcellanidae).</title>
        <authorList>
            <person name="Angst P."/>
        </authorList>
    </citation>
    <scope>NUCLEOTIDE SEQUENCE</scope>
    <source>
        <strain evidence="2">PB745_01</strain>
        <tissue evidence="2">Gill</tissue>
    </source>
</reference>
<feature type="region of interest" description="Disordered" evidence="1">
    <location>
        <begin position="1"/>
        <end position="40"/>
    </location>
</feature>
<name>A0AAE1G3C3_PETCI</name>
<gene>
    <name evidence="2" type="ORF">Pcinc_011305</name>
</gene>
<evidence type="ECO:0000313" key="2">
    <source>
        <dbReference type="EMBL" id="KAK3884401.1"/>
    </source>
</evidence>
<comment type="caution">
    <text evidence="2">The sequence shown here is derived from an EMBL/GenBank/DDBJ whole genome shotgun (WGS) entry which is preliminary data.</text>
</comment>
<keyword evidence="3" id="KW-1185">Reference proteome</keyword>
<sequence length="188" mass="20840">MFKATNQPQSARVKAGQSTSLVSKHRGTETGGITLPSNSMAHARLTQGLKNHETARAERPQSVPSQSGSWGVGEVSLSLSHTHFLHHIPPFTTTHGSHRDNFPHQNPYLLYPNFPQQVNTIHSTLIFPQYHSYLSSHTTSFNTTHSSHHRQLPSSPPTALITDNFLLHPFPYSLHNSSHSLLASHIPL</sequence>
<evidence type="ECO:0000256" key="1">
    <source>
        <dbReference type="SAM" id="MobiDB-lite"/>
    </source>
</evidence>
<dbReference type="AlphaFoldDB" id="A0AAE1G3C3"/>
<evidence type="ECO:0000313" key="3">
    <source>
        <dbReference type="Proteomes" id="UP001286313"/>
    </source>
</evidence>
<dbReference type="Proteomes" id="UP001286313">
    <property type="component" value="Unassembled WGS sequence"/>
</dbReference>
<accession>A0AAE1G3C3</accession>
<protein>
    <submittedName>
        <fullName evidence="2">Uncharacterized protein</fullName>
    </submittedName>
</protein>
<feature type="compositionally biased region" description="Polar residues" evidence="1">
    <location>
        <begin position="1"/>
        <end position="22"/>
    </location>
</feature>